<evidence type="ECO:0000256" key="1">
    <source>
        <dbReference type="SAM" id="MobiDB-lite"/>
    </source>
</evidence>
<proteinExistence type="predicted"/>
<name>A0A2A2LL79_9BILA</name>
<dbReference type="AlphaFoldDB" id="A0A2A2LL79"/>
<evidence type="ECO:0000313" key="3">
    <source>
        <dbReference type="Proteomes" id="UP000218231"/>
    </source>
</evidence>
<reference evidence="2 3" key="1">
    <citation type="journal article" date="2017" name="Curr. Biol.">
        <title>Genome architecture and evolution of a unichromosomal asexual nematode.</title>
        <authorList>
            <person name="Fradin H."/>
            <person name="Zegar C."/>
            <person name="Gutwein M."/>
            <person name="Lucas J."/>
            <person name="Kovtun M."/>
            <person name="Corcoran D."/>
            <person name="Baugh L.R."/>
            <person name="Kiontke K."/>
            <person name="Gunsalus K."/>
            <person name="Fitch D.H."/>
            <person name="Piano F."/>
        </authorList>
    </citation>
    <scope>NUCLEOTIDE SEQUENCE [LARGE SCALE GENOMIC DNA]</scope>
    <source>
        <strain evidence="2">PF1309</strain>
    </source>
</reference>
<feature type="compositionally biased region" description="Basic and acidic residues" evidence="1">
    <location>
        <begin position="52"/>
        <end position="69"/>
    </location>
</feature>
<accession>A0A2A2LL79</accession>
<sequence length="69" mass="8306">MNSRRSSETSDLVRYRWAERLTRRLEQVLNVHPEKYGVQRSCYTRPPTLRNSPEDDRDKPRSHSEDFSL</sequence>
<dbReference type="STRING" id="2018661.A0A2A2LL79"/>
<comment type="caution">
    <text evidence="2">The sequence shown here is derived from an EMBL/GenBank/DDBJ whole genome shotgun (WGS) entry which is preliminary data.</text>
</comment>
<dbReference type="Proteomes" id="UP000218231">
    <property type="component" value="Unassembled WGS sequence"/>
</dbReference>
<keyword evidence="3" id="KW-1185">Reference proteome</keyword>
<feature type="region of interest" description="Disordered" evidence="1">
    <location>
        <begin position="35"/>
        <end position="69"/>
    </location>
</feature>
<organism evidence="2 3">
    <name type="scientific">Diploscapter pachys</name>
    <dbReference type="NCBI Taxonomy" id="2018661"/>
    <lineage>
        <taxon>Eukaryota</taxon>
        <taxon>Metazoa</taxon>
        <taxon>Ecdysozoa</taxon>
        <taxon>Nematoda</taxon>
        <taxon>Chromadorea</taxon>
        <taxon>Rhabditida</taxon>
        <taxon>Rhabditina</taxon>
        <taxon>Rhabditomorpha</taxon>
        <taxon>Rhabditoidea</taxon>
        <taxon>Rhabditidae</taxon>
        <taxon>Diploscapter</taxon>
    </lineage>
</organism>
<protein>
    <submittedName>
        <fullName evidence="2">Uncharacterized protein</fullName>
    </submittedName>
</protein>
<evidence type="ECO:0000313" key="2">
    <source>
        <dbReference type="EMBL" id="PAV86973.1"/>
    </source>
</evidence>
<dbReference type="EMBL" id="LIAE01006613">
    <property type="protein sequence ID" value="PAV86973.1"/>
    <property type="molecule type" value="Genomic_DNA"/>
</dbReference>
<gene>
    <name evidence="2" type="ORF">WR25_24210</name>
</gene>